<feature type="transmembrane region" description="Helical" evidence="1">
    <location>
        <begin position="102"/>
        <end position="135"/>
    </location>
</feature>
<dbReference type="EMBL" id="METE01000011">
    <property type="protein sequence ID" value="OGB85023.1"/>
    <property type="molecule type" value="Genomic_DNA"/>
</dbReference>
<dbReference type="Proteomes" id="UP000179010">
    <property type="component" value="Unassembled WGS sequence"/>
</dbReference>
<keyword evidence="1" id="KW-0812">Transmembrane</keyword>
<feature type="transmembrane region" description="Helical" evidence="1">
    <location>
        <begin position="53"/>
        <end position="72"/>
    </location>
</feature>
<protein>
    <recommendedName>
        <fullName evidence="4">DUF4956 domain-containing protein</fullName>
    </recommendedName>
</protein>
<dbReference type="AlphaFoldDB" id="A0A1F4PME1"/>
<sequence length="228" mass="25016">MDKLTTFQEFITTQNVPIPGWGFIINLVLSAFLAGILGYVYQRYGHSLSNRRLFSRNFIILAMTTMVIIAIVKSSLALSLGLVGALSIVRFRAAIKEPEELAYLFLVISIGLGLGANQLWITLIAFIVIVGAIVLTSRSARRPEIISSLFITITSRNPQTASLRQVAATINRYCGKAELKRFDEADGLLEASFVIDCADFNRLDQAQLALKGLDPSICITFLDSRGIG</sequence>
<dbReference type="InterPro" id="IPR032531">
    <property type="entry name" value="DUF4956"/>
</dbReference>
<keyword evidence="1" id="KW-1133">Transmembrane helix</keyword>
<dbReference type="Pfam" id="PF16316">
    <property type="entry name" value="DUF4956"/>
    <property type="match status" value="1"/>
</dbReference>
<keyword evidence="1" id="KW-0472">Membrane</keyword>
<name>A0A1F4PME1_UNCK3</name>
<dbReference type="STRING" id="1798539.A2994_00180"/>
<comment type="caution">
    <text evidence="2">The sequence shown here is derived from an EMBL/GenBank/DDBJ whole genome shotgun (WGS) entry which is preliminary data.</text>
</comment>
<evidence type="ECO:0008006" key="4">
    <source>
        <dbReference type="Google" id="ProtNLM"/>
    </source>
</evidence>
<organism evidence="2 3">
    <name type="scientific">candidate division Kazan bacterium RIFCSPLOWO2_01_FULL_48_13</name>
    <dbReference type="NCBI Taxonomy" id="1798539"/>
    <lineage>
        <taxon>Bacteria</taxon>
        <taxon>Bacteria division Kazan-3B-28</taxon>
    </lineage>
</organism>
<evidence type="ECO:0000313" key="3">
    <source>
        <dbReference type="Proteomes" id="UP000179010"/>
    </source>
</evidence>
<feature type="transmembrane region" description="Helical" evidence="1">
    <location>
        <begin position="20"/>
        <end position="41"/>
    </location>
</feature>
<proteinExistence type="predicted"/>
<evidence type="ECO:0000256" key="1">
    <source>
        <dbReference type="SAM" id="Phobius"/>
    </source>
</evidence>
<evidence type="ECO:0000313" key="2">
    <source>
        <dbReference type="EMBL" id="OGB85023.1"/>
    </source>
</evidence>
<accession>A0A1F4PME1</accession>
<reference evidence="2 3" key="1">
    <citation type="journal article" date="2016" name="Nat. Commun.">
        <title>Thousands of microbial genomes shed light on interconnected biogeochemical processes in an aquifer system.</title>
        <authorList>
            <person name="Anantharaman K."/>
            <person name="Brown C.T."/>
            <person name="Hug L.A."/>
            <person name="Sharon I."/>
            <person name="Castelle C.J."/>
            <person name="Probst A.J."/>
            <person name="Thomas B.C."/>
            <person name="Singh A."/>
            <person name="Wilkins M.J."/>
            <person name="Karaoz U."/>
            <person name="Brodie E.L."/>
            <person name="Williams K.H."/>
            <person name="Hubbard S.S."/>
            <person name="Banfield J.F."/>
        </authorList>
    </citation>
    <scope>NUCLEOTIDE SEQUENCE [LARGE SCALE GENOMIC DNA]</scope>
</reference>
<gene>
    <name evidence="2" type="ORF">A2994_00180</name>
</gene>